<dbReference type="InterPro" id="IPR051806">
    <property type="entry name" value="HAD-like_SPP"/>
</dbReference>
<dbReference type="PANTHER" id="PTHR43481">
    <property type="entry name" value="FRUCTOSE-1-PHOSPHATE PHOSPHATASE"/>
    <property type="match status" value="1"/>
</dbReference>
<keyword evidence="1" id="KW-0378">Hydrolase</keyword>
<keyword evidence="2" id="KW-1185">Reference proteome</keyword>
<dbReference type="RefSeq" id="WP_342627916.1">
    <property type="nucleotide sequence ID" value="NZ_CP152276.1"/>
</dbReference>
<dbReference type="NCBIfam" id="TIGR01509">
    <property type="entry name" value="HAD-SF-IA-v3"/>
    <property type="match status" value="1"/>
</dbReference>
<evidence type="ECO:0000313" key="2">
    <source>
        <dbReference type="Proteomes" id="UP001449795"/>
    </source>
</evidence>
<proteinExistence type="predicted"/>
<dbReference type="SUPFAM" id="SSF56784">
    <property type="entry name" value="HAD-like"/>
    <property type="match status" value="1"/>
</dbReference>
<organism evidence="1 2">
    <name type="scientific">Nguyenibacter vanlangensis</name>
    <dbReference type="NCBI Taxonomy" id="1216886"/>
    <lineage>
        <taxon>Bacteria</taxon>
        <taxon>Pseudomonadati</taxon>
        <taxon>Pseudomonadota</taxon>
        <taxon>Alphaproteobacteria</taxon>
        <taxon>Acetobacterales</taxon>
        <taxon>Acetobacteraceae</taxon>
        <taxon>Nguyenibacter</taxon>
    </lineage>
</organism>
<dbReference type="InterPro" id="IPR023214">
    <property type="entry name" value="HAD_sf"/>
</dbReference>
<sequence length="233" mass="24867">MQHETPLQPPLSMPLWPMQRAYAAFLFDMDGTLLDSIASANRVWSRWAEGHGLAPDSVLKVLHGVRAVETIRQLNLPDIDPEHEADRITQAEIADAEGTIALPGADAFVRALPTDRWAIVTSAPRALATVRLRAAGLPIPPVFITADDVARGKPAPDCFLLAAGILGVAAEDCLVWEDSPAGIAAAEGAGAGVVVLTATHRHRMETHHPAIADYVRLAHGQDETGALGLFMHP</sequence>
<accession>A0ABZ3D3Q1</accession>
<dbReference type="Gene3D" id="3.40.50.1000">
    <property type="entry name" value="HAD superfamily/HAD-like"/>
    <property type="match status" value="1"/>
</dbReference>
<protein>
    <submittedName>
        <fullName evidence="1">HAD-IA family hydrolase</fullName>
    </submittedName>
</protein>
<dbReference type="GO" id="GO:0016787">
    <property type="term" value="F:hydrolase activity"/>
    <property type="evidence" value="ECO:0007669"/>
    <property type="project" value="UniProtKB-KW"/>
</dbReference>
<reference evidence="1 2" key="1">
    <citation type="submission" date="2024-04" db="EMBL/GenBank/DDBJ databases">
        <title>Complete genome sequence of Nguyenibacter vanlangesis HBCM-1154, a strain capable of nitrogen fixation, IAA production, and phosphorus solubilization isolated from sugarcane soil.</title>
        <authorList>
            <person name="MY HANH P."/>
        </authorList>
    </citation>
    <scope>NUCLEOTIDE SEQUENCE [LARGE SCALE GENOMIC DNA]</scope>
    <source>
        <strain evidence="1 2">HBCM 1154</strain>
    </source>
</reference>
<dbReference type="SFLD" id="SFLDG01129">
    <property type="entry name" value="C1.5:_HAD__Beta-PGM__Phosphata"/>
    <property type="match status" value="1"/>
</dbReference>
<dbReference type="SFLD" id="SFLDS00003">
    <property type="entry name" value="Haloacid_Dehalogenase"/>
    <property type="match status" value="1"/>
</dbReference>
<dbReference type="Pfam" id="PF00702">
    <property type="entry name" value="Hydrolase"/>
    <property type="match status" value="1"/>
</dbReference>
<dbReference type="InterPro" id="IPR023198">
    <property type="entry name" value="PGP-like_dom2"/>
</dbReference>
<dbReference type="InterPro" id="IPR036412">
    <property type="entry name" value="HAD-like_sf"/>
</dbReference>
<gene>
    <name evidence="1" type="ORF">AAC691_17875</name>
</gene>
<evidence type="ECO:0000313" key="1">
    <source>
        <dbReference type="EMBL" id="XAE42116.1"/>
    </source>
</evidence>
<dbReference type="PANTHER" id="PTHR43481:SF4">
    <property type="entry name" value="GLYCEROL-1-PHOSPHATE PHOSPHOHYDROLASE 1-RELATED"/>
    <property type="match status" value="1"/>
</dbReference>
<dbReference type="InterPro" id="IPR006439">
    <property type="entry name" value="HAD-SF_hydro_IA"/>
</dbReference>
<dbReference type="EMBL" id="CP152276">
    <property type="protein sequence ID" value="XAE42116.1"/>
    <property type="molecule type" value="Genomic_DNA"/>
</dbReference>
<dbReference type="Proteomes" id="UP001449795">
    <property type="component" value="Chromosome"/>
</dbReference>
<dbReference type="Gene3D" id="1.10.150.240">
    <property type="entry name" value="Putative phosphatase, domain 2"/>
    <property type="match status" value="1"/>
</dbReference>
<name>A0ABZ3D3Q1_9PROT</name>